<protein>
    <submittedName>
        <fullName evidence="2">Uncharacterized protein</fullName>
    </submittedName>
</protein>
<dbReference type="EMBL" id="JAUSUT010000001">
    <property type="protein sequence ID" value="MDQ0379977.1"/>
    <property type="molecule type" value="Genomic_DNA"/>
</dbReference>
<proteinExistence type="predicted"/>
<keyword evidence="1" id="KW-0472">Membrane</keyword>
<name>A0ABU0EXF9_9PSEU</name>
<evidence type="ECO:0000313" key="3">
    <source>
        <dbReference type="Proteomes" id="UP001229651"/>
    </source>
</evidence>
<keyword evidence="1" id="KW-0812">Transmembrane</keyword>
<dbReference type="Proteomes" id="UP001229651">
    <property type="component" value="Unassembled WGS sequence"/>
</dbReference>
<reference evidence="2 3" key="1">
    <citation type="submission" date="2023-07" db="EMBL/GenBank/DDBJ databases">
        <title>Sequencing the genomes of 1000 actinobacteria strains.</title>
        <authorList>
            <person name="Klenk H.-P."/>
        </authorList>
    </citation>
    <scope>NUCLEOTIDE SEQUENCE [LARGE SCALE GENOMIC DNA]</scope>
    <source>
        <strain evidence="2 3">DSM 45805</strain>
    </source>
</reference>
<gene>
    <name evidence="2" type="ORF">FB470_003971</name>
</gene>
<sequence length="35" mass="3859">MPSWGPALMTAASIAVLVAVIVVALRALWHMRNRR</sequence>
<comment type="caution">
    <text evidence="2">The sequence shown here is derived from an EMBL/GenBank/DDBJ whole genome shotgun (WGS) entry which is preliminary data.</text>
</comment>
<organism evidence="2 3">
    <name type="scientific">Amycolatopsis thermophila</name>
    <dbReference type="NCBI Taxonomy" id="206084"/>
    <lineage>
        <taxon>Bacteria</taxon>
        <taxon>Bacillati</taxon>
        <taxon>Actinomycetota</taxon>
        <taxon>Actinomycetes</taxon>
        <taxon>Pseudonocardiales</taxon>
        <taxon>Pseudonocardiaceae</taxon>
        <taxon>Amycolatopsis</taxon>
    </lineage>
</organism>
<feature type="transmembrane region" description="Helical" evidence="1">
    <location>
        <begin position="6"/>
        <end position="29"/>
    </location>
</feature>
<evidence type="ECO:0000256" key="1">
    <source>
        <dbReference type="SAM" id="Phobius"/>
    </source>
</evidence>
<evidence type="ECO:0000313" key="2">
    <source>
        <dbReference type="EMBL" id="MDQ0379977.1"/>
    </source>
</evidence>
<keyword evidence="1" id="KW-1133">Transmembrane helix</keyword>
<keyword evidence="3" id="KW-1185">Reference proteome</keyword>
<accession>A0ABU0EXF9</accession>